<accession>A0A7W0C9U5</accession>
<dbReference type="InterPro" id="IPR045739">
    <property type="entry name" value="ACT_dom_pair"/>
</dbReference>
<dbReference type="RefSeq" id="WP_181551400.1">
    <property type="nucleotide sequence ID" value="NZ_JACDUS010000005.1"/>
</dbReference>
<keyword evidence="3" id="KW-1185">Reference proteome</keyword>
<dbReference type="CDD" id="cd04908">
    <property type="entry name" value="ACT_Bt0572_1"/>
    <property type="match status" value="1"/>
</dbReference>
<dbReference type="Gene3D" id="3.30.2130.10">
    <property type="entry name" value="VC0802-like"/>
    <property type="match status" value="1"/>
</dbReference>
<comment type="caution">
    <text evidence="2">The sequence shown here is derived from an EMBL/GenBank/DDBJ whole genome shotgun (WGS) entry which is preliminary data.</text>
</comment>
<dbReference type="InterPro" id="IPR045865">
    <property type="entry name" value="ACT-like_dom_sf"/>
</dbReference>
<evidence type="ECO:0000313" key="3">
    <source>
        <dbReference type="Proteomes" id="UP000525298"/>
    </source>
</evidence>
<dbReference type="SUPFAM" id="SSF55021">
    <property type="entry name" value="ACT-like"/>
    <property type="match status" value="2"/>
</dbReference>
<dbReference type="PANTHER" id="PTHR40099:SF1">
    <property type="entry name" value="ACETOLACTATE SYNTHASE, SMALL SUBUNIT"/>
    <property type="match status" value="1"/>
</dbReference>
<dbReference type="Pfam" id="PF19571">
    <property type="entry name" value="ACT_8"/>
    <property type="match status" value="1"/>
</dbReference>
<reference evidence="2 3" key="1">
    <citation type="submission" date="2020-07" db="EMBL/GenBank/DDBJ databases">
        <title>Genomic Encyclopedia of Type Strains, Phase IV (KMG-IV): sequencing the most valuable type-strain genomes for metagenomic binning, comparative biology and taxonomic classification.</title>
        <authorList>
            <person name="Goeker M."/>
        </authorList>
    </citation>
    <scope>NUCLEOTIDE SEQUENCE [LARGE SCALE GENOMIC DNA]</scope>
    <source>
        <strain evidence="2 3">DSM 17721</strain>
    </source>
</reference>
<dbReference type="PANTHER" id="PTHR40099">
    <property type="entry name" value="ACETOLACTATE SYNTHASE, SMALL SUBUNIT"/>
    <property type="match status" value="1"/>
</dbReference>
<evidence type="ECO:0000259" key="1">
    <source>
        <dbReference type="PROSITE" id="PS51671"/>
    </source>
</evidence>
<dbReference type="CDD" id="cd04882">
    <property type="entry name" value="ACT_Bt0572_2"/>
    <property type="match status" value="1"/>
</dbReference>
<evidence type="ECO:0000313" key="2">
    <source>
        <dbReference type="EMBL" id="MBA2881742.1"/>
    </source>
</evidence>
<dbReference type="PROSITE" id="PS51671">
    <property type="entry name" value="ACT"/>
    <property type="match status" value="1"/>
</dbReference>
<sequence>MQAEQISIFLENKAGRLSDVTGILWQNQVNIRALAVADTTDFGVLRLIVDDNAKAEQVLKNAGFTVRKTKVVAVEVADQPGGLHSILEMLYKAGINVEYMYAFVRQSGDNAVMIFRFDQPEQAIDVLSQNGVTIVEGARLYTM</sequence>
<dbReference type="InterPro" id="IPR002912">
    <property type="entry name" value="ACT_dom"/>
</dbReference>
<proteinExistence type="predicted"/>
<feature type="domain" description="ACT" evidence="1">
    <location>
        <begin position="5"/>
        <end position="74"/>
    </location>
</feature>
<organism evidence="2 3">
    <name type="scientific">Desulfosalsimonas propionicica</name>
    <dbReference type="NCBI Taxonomy" id="332175"/>
    <lineage>
        <taxon>Bacteria</taxon>
        <taxon>Pseudomonadati</taxon>
        <taxon>Thermodesulfobacteriota</taxon>
        <taxon>Desulfobacteria</taxon>
        <taxon>Desulfobacterales</taxon>
        <taxon>Desulfosalsimonadaceae</taxon>
        <taxon>Desulfosalsimonas</taxon>
    </lineage>
</organism>
<dbReference type="AlphaFoldDB" id="A0A7W0C9U5"/>
<dbReference type="EMBL" id="JACDUS010000005">
    <property type="protein sequence ID" value="MBA2881742.1"/>
    <property type="molecule type" value="Genomic_DNA"/>
</dbReference>
<gene>
    <name evidence="2" type="ORF">HNR65_002073</name>
</gene>
<dbReference type="Proteomes" id="UP000525298">
    <property type="component" value="Unassembled WGS sequence"/>
</dbReference>
<protein>
    <recommendedName>
        <fullName evidence="1">ACT domain-containing protein</fullName>
    </recommendedName>
</protein>
<name>A0A7W0C9U5_9BACT</name>